<sequence length="86" mass="9791">MHSLLPNCRDSHSLAVRPKRRLNAKTRRSQTLDVEIVIETRSLRSERLSRALAQSLKYGVKYLNYGSLASLWLWLWPGSGLALTLA</sequence>
<dbReference type="EMBL" id="LSRL02000070">
    <property type="protein sequence ID" value="TDG45811.1"/>
    <property type="molecule type" value="Genomic_DNA"/>
</dbReference>
<keyword evidence="2" id="KW-1185">Reference proteome</keyword>
<accession>A0A484BDE2</accession>
<organism evidence="1 2">
    <name type="scientific">Drosophila navojoa</name>
    <name type="common">Fruit fly</name>
    <dbReference type="NCBI Taxonomy" id="7232"/>
    <lineage>
        <taxon>Eukaryota</taxon>
        <taxon>Metazoa</taxon>
        <taxon>Ecdysozoa</taxon>
        <taxon>Arthropoda</taxon>
        <taxon>Hexapoda</taxon>
        <taxon>Insecta</taxon>
        <taxon>Pterygota</taxon>
        <taxon>Neoptera</taxon>
        <taxon>Endopterygota</taxon>
        <taxon>Diptera</taxon>
        <taxon>Brachycera</taxon>
        <taxon>Muscomorpha</taxon>
        <taxon>Ephydroidea</taxon>
        <taxon>Drosophilidae</taxon>
        <taxon>Drosophila</taxon>
    </lineage>
</organism>
<evidence type="ECO:0000313" key="2">
    <source>
        <dbReference type="Proteomes" id="UP000295192"/>
    </source>
</evidence>
<reference evidence="1 2" key="1">
    <citation type="journal article" date="2019" name="J. Hered.">
        <title>An Improved Genome Assembly for Drosophila navojoa, the Basal Species in the mojavensis Cluster.</title>
        <authorList>
            <person name="Vanderlinde T."/>
            <person name="Dupim E.G."/>
            <person name="Nazario-Yepiz N.O."/>
            <person name="Carvalho A.B."/>
        </authorList>
    </citation>
    <scope>NUCLEOTIDE SEQUENCE [LARGE SCALE GENOMIC DNA]</scope>
    <source>
        <strain evidence="1">Navoj_Jal97</strain>
        <tissue evidence="1">Whole organism</tissue>
    </source>
</reference>
<comment type="caution">
    <text evidence="1">The sequence shown here is derived from an EMBL/GenBank/DDBJ whole genome shotgun (WGS) entry which is preliminary data.</text>
</comment>
<dbReference type="AlphaFoldDB" id="A0A484BDE2"/>
<dbReference type="Proteomes" id="UP000295192">
    <property type="component" value="Unassembled WGS sequence"/>
</dbReference>
<name>A0A484BDE2_DRONA</name>
<gene>
    <name evidence="1" type="ORF">AWZ03_007766</name>
</gene>
<proteinExistence type="predicted"/>
<protein>
    <submittedName>
        <fullName evidence="1">Uncharacterized protein</fullName>
    </submittedName>
</protein>
<evidence type="ECO:0000313" key="1">
    <source>
        <dbReference type="EMBL" id="TDG45811.1"/>
    </source>
</evidence>